<sequence length="310" mass="30928">MAAFGFAAPVSAQATRTWVSGGIDGDDVNPCSRTAPCKTFAGAISKTAAGGEIDCLSPGGFGTLTITKSITIDCSGTYGSVLNSGGINGFVINDSATATPGTVDVILRGVSINGAGTTPGLNGIRFISGRSLVVENVMIQNQKSGNGISFQPQAAAVLHLENVTITNGNNGVLVQPTGLGSARVSARHLRIHNNSGAGFRADTSGSGSTGVRFTLEDTDLQQNANGVQFNGPPTAADVRGTLTRVNVSNNSGNGIAASGSRAVVAVTDSTITGNAIGVVTSASAVVNTYTDNALSGNASDGVFGAALPPR</sequence>
<evidence type="ECO:0000313" key="2">
    <source>
        <dbReference type="Proteomes" id="UP000241167"/>
    </source>
</evidence>
<dbReference type="Gene3D" id="2.160.20.10">
    <property type="entry name" value="Single-stranded right-handed beta-helix, Pectin lyase-like"/>
    <property type="match status" value="1"/>
</dbReference>
<protein>
    <recommendedName>
        <fullName evidence="3">Right handed beta helix domain-containing protein</fullName>
    </recommendedName>
</protein>
<dbReference type="InterPro" id="IPR006626">
    <property type="entry name" value="PbH1"/>
</dbReference>
<proteinExistence type="predicted"/>
<dbReference type="SUPFAM" id="SSF51126">
    <property type="entry name" value="Pectin lyase-like"/>
    <property type="match status" value="1"/>
</dbReference>
<dbReference type="Proteomes" id="UP000241167">
    <property type="component" value="Unassembled WGS sequence"/>
</dbReference>
<evidence type="ECO:0000313" key="1">
    <source>
        <dbReference type="EMBL" id="PSJ38359.1"/>
    </source>
</evidence>
<dbReference type="InterPro" id="IPR012334">
    <property type="entry name" value="Pectin_lyas_fold"/>
</dbReference>
<dbReference type="SMART" id="SM00710">
    <property type="entry name" value="PbH1"/>
    <property type="match status" value="7"/>
</dbReference>
<dbReference type="EMBL" id="PXYI01000006">
    <property type="protein sequence ID" value="PSJ38359.1"/>
    <property type="molecule type" value="Genomic_DNA"/>
</dbReference>
<comment type="caution">
    <text evidence="1">The sequence shown here is derived from an EMBL/GenBank/DDBJ whole genome shotgun (WGS) entry which is preliminary data.</text>
</comment>
<reference evidence="1 2" key="1">
    <citation type="submission" date="2018-03" db="EMBL/GenBank/DDBJ databases">
        <title>The draft genome of Sphingosinicella sp. GL-C-18.</title>
        <authorList>
            <person name="Liu L."/>
            <person name="Li L."/>
            <person name="Liang L."/>
            <person name="Zhang X."/>
            <person name="Wang T."/>
        </authorList>
    </citation>
    <scope>NUCLEOTIDE SEQUENCE [LARGE SCALE GENOMIC DNA]</scope>
    <source>
        <strain evidence="1 2">GL-C-18</strain>
    </source>
</reference>
<evidence type="ECO:0008006" key="3">
    <source>
        <dbReference type="Google" id="ProtNLM"/>
    </source>
</evidence>
<dbReference type="InterPro" id="IPR011050">
    <property type="entry name" value="Pectin_lyase_fold/virulence"/>
</dbReference>
<accession>A0A2P7QK64</accession>
<dbReference type="AlphaFoldDB" id="A0A2P7QK64"/>
<organism evidence="1 2">
    <name type="scientific">Allosphingosinicella deserti</name>
    <dbReference type="NCBI Taxonomy" id="2116704"/>
    <lineage>
        <taxon>Bacteria</taxon>
        <taxon>Pseudomonadati</taxon>
        <taxon>Pseudomonadota</taxon>
        <taxon>Alphaproteobacteria</taxon>
        <taxon>Sphingomonadales</taxon>
        <taxon>Sphingomonadaceae</taxon>
        <taxon>Allosphingosinicella</taxon>
    </lineage>
</organism>
<keyword evidence="2" id="KW-1185">Reference proteome</keyword>
<name>A0A2P7QK64_9SPHN</name>
<gene>
    <name evidence="1" type="ORF">C7I55_18065</name>
</gene>